<feature type="transmembrane region" description="Helical" evidence="1">
    <location>
        <begin position="189"/>
        <end position="208"/>
    </location>
</feature>
<evidence type="ECO:0000313" key="3">
    <source>
        <dbReference type="RefSeq" id="XP_034055782.1"/>
    </source>
</evidence>
<evidence type="ECO:0000313" key="2">
    <source>
        <dbReference type="Proteomes" id="UP000515161"/>
    </source>
</evidence>
<dbReference type="Proteomes" id="UP000515161">
    <property type="component" value="Unplaced"/>
</dbReference>
<accession>A0A6P8TB05</accession>
<keyword evidence="1" id="KW-1133">Transmembrane helix</keyword>
<dbReference type="AlphaFoldDB" id="A0A6P8TB05"/>
<reference evidence="3" key="1">
    <citation type="submission" date="2025-08" db="UniProtKB">
        <authorList>
            <consortium name="RefSeq"/>
        </authorList>
    </citation>
    <scope>IDENTIFICATION</scope>
</reference>
<organism evidence="2 3">
    <name type="scientific">Gymnodraco acuticeps</name>
    <name type="common">Antarctic dragonfish</name>
    <dbReference type="NCBI Taxonomy" id="8218"/>
    <lineage>
        <taxon>Eukaryota</taxon>
        <taxon>Metazoa</taxon>
        <taxon>Chordata</taxon>
        <taxon>Craniata</taxon>
        <taxon>Vertebrata</taxon>
        <taxon>Euteleostomi</taxon>
        <taxon>Actinopterygii</taxon>
        <taxon>Neopterygii</taxon>
        <taxon>Teleostei</taxon>
        <taxon>Neoteleostei</taxon>
        <taxon>Acanthomorphata</taxon>
        <taxon>Eupercaria</taxon>
        <taxon>Perciformes</taxon>
        <taxon>Notothenioidei</taxon>
        <taxon>Bathydraconidae</taxon>
        <taxon>Gymnodraco</taxon>
    </lineage>
</organism>
<dbReference type="RefSeq" id="XP_034055782.1">
    <property type="nucleotide sequence ID" value="XM_034199891.1"/>
</dbReference>
<dbReference type="GeneID" id="117535438"/>
<evidence type="ECO:0000256" key="1">
    <source>
        <dbReference type="SAM" id="Phobius"/>
    </source>
</evidence>
<protein>
    <submittedName>
        <fullName evidence="3">Uncharacterized protein LOC117535438</fullName>
    </submittedName>
</protein>
<dbReference type="InParanoid" id="A0A6P8TB05"/>
<gene>
    <name evidence="3" type="primary">LOC117535438</name>
</gene>
<keyword evidence="1" id="KW-0472">Membrane</keyword>
<dbReference type="OrthoDB" id="8962019at2759"/>
<keyword evidence="2" id="KW-1185">Reference proteome</keyword>
<proteinExistence type="predicted"/>
<name>A0A6P8TB05_GYMAC</name>
<sequence>MTVTEFLTSSLAKKLSTSTSRPNTPGAKLRGSMTSWRCLTPLFLCVFLGTILQSEAGCWDLFKPNNWNDERGQTYGIKNTNDVKDVMECSAGQICHDTKEKMCSVITSCYFEEDATVITEECQKASVSHNVSHYDFMCLMAKDIGFVPPHGFCQYEAVLELYSKIAANPSSAESVKLDGSGRESVTLKGFLVISVALNVLLPLFLFLFMRRRQKQNLWDSLHGNAEGNSARARVEITVQIYIFIMVKQNYALFALGKDLTQDSLH</sequence>
<keyword evidence="1" id="KW-0812">Transmembrane</keyword>
<dbReference type="KEGG" id="gacu:117535438"/>